<dbReference type="InterPro" id="IPR000132">
    <property type="entry name" value="Nitrilase/CN_hydratase_CS"/>
</dbReference>
<dbReference type="AlphaFoldDB" id="A0A6A5UAE9"/>
<reference evidence="8" key="1">
    <citation type="journal article" date="2020" name="Stud. Mycol.">
        <title>101 Dothideomycetes genomes: a test case for predicting lifestyles and emergence of pathogens.</title>
        <authorList>
            <person name="Haridas S."/>
            <person name="Albert R."/>
            <person name="Binder M."/>
            <person name="Bloem J."/>
            <person name="Labutti K."/>
            <person name="Salamov A."/>
            <person name="Andreopoulos B."/>
            <person name="Baker S."/>
            <person name="Barry K."/>
            <person name="Bills G."/>
            <person name="Bluhm B."/>
            <person name="Cannon C."/>
            <person name="Castanera R."/>
            <person name="Culley D."/>
            <person name="Daum C."/>
            <person name="Ezra D."/>
            <person name="Gonzalez J."/>
            <person name="Henrissat B."/>
            <person name="Kuo A."/>
            <person name="Liang C."/>
            <person name="Lipzen A."/>
            <person name="Lutzoni F."/>
            <person name="Magnuson J."/>
            <person name="Mondo S."/>
            <person name="Nolan M."/>
            <person name="Ohm R."/>
            <person name="Pangilinan J."/>
            <person name="Park H.-J."/>
            <person name="Ramirez L."/>
            <person name="Alfaro M."/>
            <person name="Sun H."/>
            <person name="Tritt A."/>
            <person name="Yoshinaga Y."/>
            <person name="Zwiers L.-H."/>
            <person name="Turgeon B."/>
            <person name="Goodwin S."/>
            <person name="Spatafora J."/>
            <person name="Crous P."/>
            <person name="Grigoriev I."/>
        </authorList>
    </citation>
    <scope>NUCLEOTIDE SEQUENCE</scope>
    <source>
        <strain evidence="8">CBS 675.92</strain>
    </source>
</reference>
<dbReference type="OrthoDB" id="10250282at2759"/>
<evidence type="ECO:0000256" key="2">
    <source>
        <dbReference type="ARBA" id="ARBA00022801"/>
    </source>
</evidence>
<evidence type="ECO:0000313" key="9">
    <source>
        <dbReference type="Proteomes" id="UP000800035"/>
    </source>
</evidence>
<dbReference type="PROSITE" id="PS50263">
    <property type="entry name" value="CN_HYDROLASE"/>
    <property type="match status" value="1"/>
</dbReference>
<dbReference type="GO" id="GO:0000257">
    <property type="term" value="F:nitrilase activity"/>
    <property type="evidence" value="ECO:0007669"/>
    <property type="project" value="UniProtKB-EC"/>
</dbReference>
<evidence type="ECO:0000259" key="7">
    <source>
        <dbReference type="PROSITE" id="PS50263"/>
    </source>
</evidence>
<sequence length="332" mass="35856">MSAPTLRVAVTQAEPEWLDLQGTIAKTLKLIEEAAEGGARLIAFPEVWLTGYPGWIWTRPVDPALHTRYILNSLSIVSPEMEKIKAAARENAVCVVLGFSERTETNSLYIAQAIISPQGELVMKRRKLKPTHMERTVFGDGSGPDVNNVVPVNFGSSIGTVKIGTLACWEHTQPLLKYHTYSQGEVIHISMWPPIDPHGGPTSQGLYSMSAEGCLNLSQVYAMEGGTYVLHCTGVCNQKGIDTLNTPGGLLFQAPGGGHSAVIGPDGRRLTEPLGDATKEGIVYADLALGSVVTNRGFLDVVGHYSRPDLLWLGVDRGEKKCVVVKDGVQKI</sequence>
<name>A0A6A5UAE9_9PLEO</name>
<proteinExistence type="inferred from homology"/>
<dbReference type="PANTHER" id="PTHR46044">
    <property type="entry name" value="NITRILASE"/>
    <property type="match status" value="1"/>
</dbReference>
<comment type="catalytic activity">
    <reaction evidence="4">
        <text>a nitrile + 2 H2O = a carboxylate + NH4(+)</text>
        <dbReference type="Rhea" id="RHEA:21724"/>
        <dbReference type="ChEBI" id="CHEBI:15377"/>
        <dbReference type="ChEBI" id="CHEBI:18379"/>
        <dbReference type="ChEBI" id="CHEBI:28938"/>
        <dbReference type="ChEBI" id="CHEBI:29067"/>
        <dbReference type="EC" id="3.5.5.1"/>
    </reaction>
</comment>
<gene>
    <name evidence="8" type="ORF">CC80DRAFT_543246</name>
</gene>
<dbReference type="FunFam" id="3.60.110.10:FF:000011">
    <property type="entry name" value="Cyanide hydratase"/>
    <property type="match status" value="1"/>
</dbReference>
<dbReference type="Proteomes" id="UP000800035">
    <property type="component" value="Unassembled WGS sequence"/>
</dbReference>
<feature type="domain" description="CN hydrolase" evidence="7">
    <location>
        <begin position="6"/>
        <end position="289"/>
    </location>
</feature>
<dbReference type="InterPro" id="IPR036526">
    <property type="entry name" value="C-N_Hydrolase_sf"/>
</dbReference>
<keyword evidence="3" id="KW-0456">Lyase</keyword>
<dbReference type="GO" id="GO:0016836">
    <property type="term" value="F:hydro-lyase activity"/>
    <property type="evidence" value="ECO:0007669"/>
    <property type="project" value="UniProtKB-ARBA"/>
</dbReference>
<protein>
    <recommendedName>
        <fullName evidence="5">nitrilase</fullName>
        <ecNumber evidence="5">3.5.5.1</ecNumber>
    </recommendedName>
</protein>
<dbReference type="Gene3D" id="3.60.110.10">
    <property type="entry name" value="Carbon-nitrogen hydrolase"/>
    <property type="match status" value="1"/>
</dbReference>
<evidence type="ECO:0000256" key="3">
    <source>
        <dbReference type="ARBA" id="ARBA00023239"/>
    </source>
</evidence>
<comment type="similarity">
    <text evidence="1">Belongs to the carbon-nitrogen hydrolase superfamily. Nitrilase family.</text>
</comment>
<evidence type="ECO:0000313" key="8">
    <source>
        <dbReference type="EMBL" id="KAF1961875.1"/>
    </source>
</evidence>
<dbReference type="InterPro" id="IPR003010">
    <property type="entry name" value="C-N_Hydrolase"/>
</dbReference>
<dbReference type="EC" id="3.5.5.1" evidence="5"/>
<organism evidence="8 9">
    <name type="scientific">Byssothecium circinans</name>
    <dbReference type="NCBI Taxonomy" id="147558"/>
    <lineage>
        <taxon>Eukaryota</taxon>
        <taxon>Fungi</taxon>
        <taxon>Dikarya</taxon>
        <taxon>Ascomycota</taxon>
        <taxon>Pezizomycotina</taxon>
        <taxon>Dothideomycetes</taxon>
        <taxon>Pleosporomycetidae</taxon>
        <taxon>Pleosporales</taxon>
        <taxon>Massarineae</taxon>
        <taxon>Massarinaceae</taxon>
        <taxon>Byssothecium</taxon>
    </lineage>
</organism>
<evidence type="ECO:0000256" key="1">
    <source>
        <dbReference type="ARBA" id="ARBA00008129"/>
    </source>
</evidence>
<keyword evidence="2" id="KW-0378">Hydrolase</keyword>
<evidence type="ECO:0000256" key="4">
    <source>
        <dbReference type="ARBA" id="ARBA00036406"/>
    </source>
</evidence>
<evidence type="ECO:0000256" key="5">
    <source>
        <dbReference type="ARBA" id="ARBA00039045"/>
    </source>
</evidence>
<accession>A0A6A5UAE9</accession>
<evidence type="ECO:0000256" key="6">
    <source>
        <dbReference type="PROSITE-ProRule" id="PRU10139"/>
    </source>
</evidence>
<dbReference type="PROSITE" id="PS00920">
    <property type="entry name" value="NITRIL_CHT_1"/>
    <property type="match status" value="1"/>
</dbReference>
<dbReference type="InterPro" id="IPR044149">
    <property type="entry name" value="Nitrilases_CHs"/>
</dbReference>
<keyword evidence="9" id="KW-1185">Reference proteome</keyword>
<dbReference type="EMBL" id="ML976980">
    <property type="protein sequence ID" value="KAF1961875.1"/>
    <property type="molecule type" value="Genomic_DNA"/>
</dbReference>
<dbReference type="Pfam" id="PF00795">
    <property type="entry name" value="CN_hydrolase"/>
    <property type="match status" value="1"/>
</dbReference>
<feature type="active site" description="Proton acceptor" evidence="6">
    <location>
        <position position="46"/>
    </location>
</feature>
<dbReference type="PANTHER" id="PTHR46044:SF14">
    <property type="entry name" value="ARYLACETONITRILASE"/>
    <property type="match status" value="1"/>
</dbReference>
<dbReference type="CDD" id="cd07564">
    <property type="entry name" value="nitrilases_CHs"/>
    <property type="match status" value="1"/>
</dbReference>
<dbReference type="SUPFAM" id="SSF56317">
    <property type="entry name" value="Carbon-nitrogen hydrolase"/>
    <property type="match status" value="1"/>
</dbReference>